<dbReference type="Pfam" id="PF01929">
    <property type="entry name" value="Ribosomal_L14e"/>
    <property type="match status" value="1"/>
</dbReference>
<dbReference type="InterPro" id="IPR002784">
    <property type="entry name" value="Ribosomal_eL14_dom"/>
</dbReference>
<dbReference type="InterPro" id="IPR005824">
    <property type="entry name" value="KOW"/>
</dbReference>
<dbReference type="GO" id="GO:0022625">
    <property type="term" value="C:cytosolic large ribosomal subunit"/>
    <property type="evidence" value="ECO:0007669"/>
    <property type="project" value="TreeGrafter"/>
</dbReference>
<dbReference type="EMBL" id="CAJVPP010000468">
    <property type="protein sequence ID" value="CAG8485523.1"/>
    <property type="molecule type" value="Genomic_DNA"/>
</dbReference>
<name>A0A9N8WG77_FUNMO</name>
<dbReference type="InterPro" id="IPR008991">
    <property type="entry name" value="Translation_prot_SH3-like_sf"/>
</dbReference>
<comment type="caution">
    <text evidence="6">The sequence shown here is derived from an EMBL/GenBank/DDBJ whole genome shotgun (WGS) entry which is preliminary data.</text>
</comment>
<dbReference type="CDD" id="cd23702">
    <property type="entry name" value="eL14"/>
    <property type="match status" value="1"/>
</dbReference>
<dbReference type="PANTHER" id="PTHR11127">
    <property type="entry name" value="60S RIBOSOMAL PROTEIN L14"/>
    <property type="match status" value="1"/>
</dbReference>
<keyword evidence="2" id="KW-0689">Ribosomal protein</keyword>
<dbReference type="AlphaFoldDB" id="A0A9N8WG77"/>
<protein>
    <submittedName>
        <fullName evidence="6">4398_t:CDS:1</fullName>
    </submittedName>
</protein>
<evidence type="ECO:0000256" key="3">
    <source>
        <dbReference type="ARBA" id="ARBA00023274"/>
    </source>
</evidence>
<evidence type="ECO:0000313" key="7">
    <source>
        <dbReference type="Proteomes" id="UP000789375"/>
    </source>
</evidence>
<accession>A0A9N8WG77</accession>
<dbReference type="Proteomes" id="UP000789375">
    <property type="component" value="Unassembled WGS sequence"/>
</dbReference>
<dbReference type="GO" id="GO:0003723">
    <property type="term" value="F:RNA binding"/>
    <property type="evidence" value="ECO:0007669"/>
    <property type="project" value="InterPro"/>
</dbReference>
<evidence type="ECO:0000256" key="1">
    <source>
        <dbReference type="ARBA" id="ARBA00006592"/>
    </source>
</evidence>
<feature type="domain" description="KOW" evidence="5">
    <location>
        <begin position="96"/>
        <end position="123"/>
    </location>
</feature>
<sequence>MTLALLHRQKNIVISVDRKGSLQGRTTNTKIIEGQHEACSTSQERMSNTNLMKPQRTRRSSRDSTKGFVLPLSNPLRLKKNYQKRMTTENRAFKRLVEVGRVVFIDSGEDAGKLAVIVEIIDHNRALIDGPSTGVARHAHAFRGMTLTDLVVRGFPRGAGSKIIKKYFDKEDILIKWNKSTWARKLDNRTRRAALTDFDRFKLLKLKKQRRFIVQSEIAKLRKNK</sequence>
<keyword evidence="7" id="KW-1185">Reference proteome</keyword>
<feature type="region of interest" description="Disordered" evidence="4">
    <location>
        <begin position="46"/>
        <end position="66"/>
    </location>
</feature>
<reference evidence="6" key="1">
    <citation type="submission" date="2021-06" db="EMBL/GenBank/DDBJ databases">
        <authorList>
            <person name="Kallberg Y."/>
            <person name="Tangrot J."/>
            <person name="Rosling A."/>
        </authorList>
    </citation>
    <scope>NUCLEOTIDE SEQUENCE</scope>
    <source>
        <strain evidence="6">87-6 pot B 2015</strain>
    </source>
</reference>
<dbReference type="SMART" id="SM00739">
    <property type="entry name" value="KOW"/>
    <property type="match status" value="1"/>
</dbReference>
<dbReference type="PANTHER" id="PTHR11127:SF2">
    <property type="entry name" value="LARGE RIBOSOMAL SUBUNIT PROTEIN EL14"/>
    <property type="match status" value="1"/>
</dbReference>
<dbReference type="GO" id="GO:0003735">
    <property type="term" value="F:structural constituent of ribosome"/>
    <property type="evidence" value="ECO:0007669"/>
    <property type="project" value="InterPro"/>
</dbReference>
<comment type="similarity">
    <text evidence="1">Belongs to the eukaryotic ribosomal protein eL14 family.</text>
</comment>
<evidence type="ECO:0000259" key="5">
    <source>
        <dbReference type="SMART" id="SM00739"/>
    </source>
</evidence>
<dbReference type="GO" id="GO:0042273">
    <property type="term" value="P:ribosomal large subunit biogenesis"/>
    <property type="evidence" value="ECO:0007669"/>
    <property type="project" value="TreeGrafter"/>
</dbReference>
<dbReference type="GO" id="GO:0006412">
    <property type="term" value="P:translation"/>
    <property type="evidence" value="ECO:0007669"/>
    <property type="project" value="InterPro"/>
</dbReference>
<dbReference type="Gene3D" id="6.10.250.2270">
    <property type="match status" value="1"/>
</dbReference>
<evidence type="ECO:0000313" key="6">
    <source>
        <dbReference type="EMBL" id="CAG8485523.1"/>
    </source>
</evidence>
<dbReference type="Gene3D" id="2.30.30.30">
    <property type="match status" value="1"/>
</dbReference>
<gene>
    <name evidence="6" type="ORF">FMOSSE_LOCUS3250</name>
</gene>
<keyword evidence="3" id="KW-0687">Ribonucleoprotein</keyword>
<dbReference type="InterPro" id="IPR014722">
    <property type="entry name" value="Rib_uL2_dom2"/>
</dbReference>
<dbReference type="SUPFAM" id="SSF50104">
    <property type="entry name" value="Translation proteins SH3-like domain"/>
    <property type="match status" value="1"/>
</dbReference>
<organism evidence="6 7">
    <name type="scientific">Funneliformis mosseae</name>
    <name type="common">Endomycorrhizal fungus</name>
    <name type="synonym">Glomus mosseae</name>
    <dbReference type="NCBI Taxonomy" id="27381"/>
    <lineage>
        <taxon>Eukaryota</taxon>
        <taxon>Fungi</taxon>
        <taxon>Fungi incertae sedis</taxon>
        <taxon>Mucoromycota</taxon>
        <taxon>Glomeromycotina</taxon>
        <taxon>Glomeromycetes</taxon>
        <taxon>Glomerales</taxon>
        <taxon>Glomeraceae</taxon>
        <taxon>Funneliformis</taxon>
    </lineage>
</organism>
<proteinExistence type="inferred from homology"/>
<dbReference type="InterPro" id="IPR039660">
    <property type="entry name" value="Ribosomal_eL14"/>
</dbReference>
<evidence type="ECO:0000256" key="2">
    <source>
        <dbReference type="ARBA" id="ARBA00022980"/>
    </source>
</evidence>
<evidence type="ECO:0000256" key="4">
    <source>
        <dbReference type="SAM" id="MobiDB-lite"/>
    </source>
</evidence>